<sequence>MDLTKHPPILIPAKTAVLLAFLPSASRENGAVSKLVDTLQQYLGEAIKILKIDETLHPDVVQSFSVDKFPTYILVQQGIELWRHEGPSDEVNPEALSLGLSNV</sequence>
<dbReference type="KEGG" id="spir:CWM47_21940"/>
<dbReference type="SUPFAM" id="SSF52833">
    <property type="entry name" value="Thioredoxin-like"/>
    <property type="match status" value="1"/>
</dbReference>
<accession>A0A2K8Z352</accession>
<reference evidence="1 2" key="1">
    <citation type="submission" date="2017-11" db="EMBL/GenBank/DDBJ databases">
        <title>Taxonomic description and genome sequences of Spirosoma HA7 sp. nov., isolated from pollen microhabitat of Corylus avellana.</title>
        <authorList>
            <person name="Ambika Manirajan B."/>
            <person name="Suarez C."/>
            <person name="Ratering S."/>
            <person name="Geissler-Plaum R."/>
            <person name="Cardinale M."/>
            <person name="Sylvia S."/>
        </authorList>
    </citation>
    <scope>NUCLEOTIDE SEQUENCE [LARGE SCALE GENOMIC DNA]</scope>
    <source>
        <strain evidence="1 2">HA7</strain>
    </source>
</reference>
<dbReference type="GO" id="GO:0004497">
    <property type="term" value="F:monooxygenase activity"/>
    <property type="evidence" value="ECO:0007669"/>
    <property type="project" value="UniProtKB-KW"/>
</dbReference>
<dbReference type="Proteomes" id="UP000232883">
    <property type="component" value="Chromosome"/>
</dbReference>
<dbReference type="Gene3D" id="3.40.30.10">
    <property type="entry name" value="Glutaredoxin"/>
    <property type="match status" value="1"/>
</dbReference>
<dbReference type="AlphaFoldDB" id="A0A2K8Z352"/>
<dbReference type="RefSeq" id="WP_100990335.1">
    <property type="nucleotide sequence ID" value="NZ_CP025096.1"/>
</dbReference>
<dbReference type="EMBL" id="CP025096">
    <property type="protein sequence ID" value="AUD04269.1"/>
    <property type="molecule type" value="Genomic_DNA"/>
</dbReference>
<dbReference type="InterPro" id="IPR036249">
    <property type="entry name" value="Thioredoxin-like_sf"/>
</dbReference>
<name>A0A2K8Z352_9BACT</name>
<keyword evidence="1" id="KW-0560">Oxidoreductase</keyword>
<keyword evidence="2" id="KW-1185">Reference proteome</keyword>
<evidence type="ECO:0000313" key="1">
    <source>
        <dbReference type="EMBL" id="AUD04269.1"/>
    </source>
</evidence>
<organism evidence="1 2">
    <name type="scientific">Spirosoma pollinicola</name>
    <dbReference type="NCBI Taxonomy" id="2057025"/>
    <lineage>
        <taxon>Bacteria</taxon>
        <taxon>Pseudomonadati</taxon>
        <taxon>Bacteroidota</taxon>
        <taxon>Cytophagia</taxon>
        <taxon>Cytophagales</taxon>
        <taxon>Cytophagaceae</taxon>
        <taxon>Spirosoma</taxon>
    </lineage>
</organism>
<protein>
    <submittedName>
        <fullName evidence="1">Ammonia monooxygenase</fullName>
    </submittedName>
</protein>
<evidence type="ECO:0000313" key="2">
    <source>
        <dbReference type="Proteomes" id="UP000232883"/>
    </source>
</evidence>
<keyword evidence="1" id="KW-0503">Monooxygenase</keyword>
<gene>
    <name evidence="1" type="ORF">CWM47_21940</name>
</gene>
<dbReference type="OrthoDB" id="964174at2"/>
<proteinExistence type="predicted"/>